<evidence type="ECO:0000259" key="5">
    <source>
        <dbReference type="PROSITE" id="PS51999"/>
    </source>
</evidence>
<dbReference type="GO" id="GO:0008270">
    <property type="term" value="F:zinc ion binding"/>
    <property type="evidence" value="ECO:0007669"/>
    <property type="project" value="UniProtKB-KW"/>
</dbReference>
<dbReference type="AlphaFoldDB" id="A0A2U1LTU2"/>
<name>A0A2U1LTU2_ARTAN</name>
<organism evidence="6 7">
    <name type="scientific">Artemisia annua</name>
    <name type="common">Sweet wormwood</name>
    <dbReference type="NCBI Taxonomy" id="35608"/>
    <lineage>
        <taxon>Eukaryota</taxon>
        <taxon>Viridiplantae</taxon>
        <taxon>Streptophyta</taxon>
        <taxon>Embryophyta</taxon>
        <taxon>Tracheophyta</taxon>
        <taxon>Spermatophyta</taxon>
        <taxon>Magnoliopsida</taxon>
        <taxon>eudicotyledons</taxon>
        <taxon>Gunneridae</taxon>
        <taxon>Pentapetalae</taxon>
        <taxon>asterids</taxon>
        <taxon>campanulids</taxon>
        <taxon>Asterales</taxon>
        <taxon>Asteraceae</taxon>
        <taxon>Asteroideae</taxon>
        <taxon>Anthemideae</taxon>
        <taxon>Artemisiinae</taxon>
        <taxon>Artemisia</taxon>
    </lineage>
</organism>
<evidence type="ECO:0000256" key="3">
    <source>
        <dbReference type="ARBA" id="ARBA00022833"/>
    </source>
</evidence>
<evidence type="ECO:0000256" key="2">
    <source>
        <dbReference type="ARBA" id="ARBA00022771"/>
    </source>
</evidence>
<evidence type="ECO:0000256" key="4">
    <source>
        <dbReference type="PROSITE-ProRule" id="PRU01343"/>
    </source>
</evidence>
<feature type="domain" description="GRF-type" evidence="5">
    <location>
        <begin position="7"/>
        <end position="47"/>
    </location>
</feature>
<comment type="caution">
    <text evidence="6">The sequence shown here is derived from an EMBL/GenBank/DDBJ whole genome shotgun (WGS) entry which is preliminary data.</text>
</comment>
<evidence type="ECO:0000313" key="7">
    <source>
        <dbReference type="Proteomes" id="UP000245207"/>
    </source>
</evidence>
<protein>
    <submittedName>
        <fullName evidence="6">Zinc finger, GRF-type</fullName>
    </submittedName>
</protein>
<keyword evidence="2 4" id="KW-0863">Zinc-finger</keyword>
<keyword evidence="7" id="KW-1185">Reference proteome</keyword>
<dbReference type="Proteomes" id="UP000245207">
    <property type="component" value="Unassembled WGS sequence"/>
</dbReference>
<evidence type="ECO:0000313" key="6">
    <source>
        <dbReference type="EMBL" id="PWA52422.1"/>
    </source>
</evidence>
<dbReference type="InterPro" id="IPR010666">
    <property type="entry name" value="Znf_GRF"/>
</dbReference>
<keyword evidence="3" id="KW-0862">Zinc</keyword>
<dbReference type="PANTHER" id="PTHR33248">
    <property type="entry name" value="ZINC ION-BINDING PROTEIN"/>
    <property type="match status" value="1"/>
</dbReference>
<dbReference type="Pfam" id="PF06839">
    <property type="entry name" value="Zn_ribbon_GRF"/>
    <property type="match status" value="1"/>
</dbReference>
<dbReference type="PROSITE" id="PS51999">
    <property type="entry name" value="ZF_GRF"/>
    <property type="match status" value="1"/>
</dbReference>
<dbReference type="OrthoDB" id="5418639at2759"/>
<gene>
    <name evidence="6" type="ORF">CTI12_AA455070</name>
</gene>
<reference evidence="6 7" key="1">
    <citation type="journal article" date="2018" name="Mol. Plant">
        <title>The genome of Artemisia annua provides insight into the evolution of Asteraceae family and artemisinin biosynthesis.</title>
        <authorList>
            <person name="Shen Q."/>
            <person name="Zhang L."/>
            <person name="Liao Z."/>
            <person name="Wang S."/>
            <person name="Yan T."/>
            <person name="Shi P."/>
            <person name="Liu M."/>
            <person name="Fu X."/>
            <person name="Pan Q."/>
            <person name="Wang Y."/>
            <person name="Lv Z."/>
            <person name="Lu X."/>
            <person name="Zhang F."/>
            <person name="Jiang W."/>
            <person name="Ma Y."/>
            <person name="Chen M."/>
            <person name="Hao X."/>
            <person name="Li L."/>
            <person name="Tang Y."/>
            <person name="Lv G."/>
            <person name="Zhou Y."/>
            <person name="Sun X."/>
            <person name="Brodelius P.E."/>
            <person name="Rose J.K.C."/>
            <person name="Tang K."/>
        </authorList>
    </citation>
    <scope>NUCLEOTIDE SEQUENCE [LARGE SCALE GENOMIC DNA]</scope>
    <source>
        <strain evidence="7">cv. Huhao1</strain>
        <tissue evidence="6">Leaf</tissue>
    </source>
</reference>
<proteinExistence type="predicted"/>
<evidence type="ECO:0000256" key="1">
    <source>
        <dbReference type="ARBA" id="ARBA00022723"/>
    </source>
</evidence>
<sequence>MITIVLCGCGNVDITKTSWTDRIPGRRFFCCPNAGSDCGTFGWIDPPMCQRAIEIIPGLLKDKNALEEDIEEYVQMLREERELVMKLRI</sequence>
<accession>A0A2U1LTU2</accession>
<keyword evidence="1" id="KW-0479">Metal-binding</keyword>
<dbReference type="EMBL" id="PKPP01007795">
    <property type="protein sequence ID" value="PWA52422.1"/>
    <property type="molecule type" value="Genomic_DNA"/>
</dbReference>